<organism evidence="1 2">
    <name type="scientific">Yinghuangia aomiensis</name>
    <dbReference type="NCBI Taxonomy" id="676205"/>
    <lineage>
        <taxon>Bacteria</taxon>
        <taxon>Bacillati</taxon>
        <taxon>Actinomycetota</taxon>
        <taxon>Actinomycetes</taxon>
        <taxon>Kitasatosporales</taxon>
        <taxon>Streptomycetaceae</taxon>
        <taxon>Yinghuangia</taxon>
    </lineage>
</organism>
<proteinExistence type="predicted"/>
<gene>
    <name evidence="1" type="ORF">GCM10023205_06790</name>
</gene>
<name>A0ABP9GNJ9_9ACTN</name>
<keyword evidence="2" id="KW-1185">Reference proteome</keyword>
<accession>A0ABP9GNJ9</accession>
<reference evidence="2" key="1">
    <citation type="journal article" date="2019" name="Int. J. Syst. Evol. Microbiol.">
        <title>The Global Catalogue of Microorganisms (GCM) 10K type strain sequencing project: providing services to taxonomists for standard genome sequencing and annotation.</title>
        <authorList>
            <consortium name="The Broad Institute Genomics Platform"/>
            <consortium name="The Broad Institute Genome Sequencing Center for Infectious Disease"/>
            <person name="Wu L."/>
            <person name="Ma J."/>
        </authorList>
    </citation>
    <scope>NUCLEOTIDE SEQUENCE [LARGE SCALE GENOMIC DNA]</scope>
    <source>
        <strain evidence="2">JCM 17986</strain>
    </source>
</reference>
<dbReference type="Proteomes" id="UP001500466">
    <property type="component" value="Unassembled WGS sequence"/>
</dbReference>
<dbReference type="EMBL" id="BAABHS010000002">
    <property type="protein sequence ID" value="GAA4949121.1"/>
    <property type="molecule type" value="Genomic_DNA"/>
</dbReference>
<sequence>MKAKTDDQARARALRLQGKTYDDIALELGVSKSSVSLWVRDLPRPRRSPEDLKRHMDMMRGVRNANLDRTRARNRDVAQSEIEPFTERDLLVAGVALYWAEGTKSKPWRRSENVVFINSDPGVITVFMAWLRMLGIVPADCSFRVSIHETADVAGAQHYWAALIGIDAADFMTPVLKKHNPKTVRYNTGDGYKGCLIVRVKKGAQVYQRIEGWWTGIVEATRAEPLGN</sequence>
<evidence type="ECO:0000313" key="2">
    <source>
        <dbReference type="Proteomes" id="UP001500466"/>
    </source>
</evidence>
<evidence type="ECO:0008006" key="3">
    <source>
        <dbReference type="Google" id="ProtNLM"/>
    </source>
</evidence>
<evidence type="ECO:0000313" key="1">
    <source>
        <dbReference type="EMBL" id="GAA4949121.1"/>
    </source>
</evidence>
<protein>
    <recommendedName>
        <fullName evidence="3">Homeodomain-like domain-containing protein</fullName>
    </recommendedName>
</protein>
<dbReference type="RefSeq" id="WP_345673715.1">
    <property type="nucleotide sequence ID" value="NZ_BAABHS010000002.1"/>
</dbReference>
<comment type="caution">
    <text evidence="1">The sequence shown here is derived from an EMBL/GenBank/DDBJ whole genome shotgun (WGS) entry which is preliminary data.</text>
</comment>